<keyword evidence="3" id="KW-0378">Hydrolase</keyword>
<dbReference type="Pfam" id="PF04471">
    <property type="entry name" value="Mrr_cat"/>
    <property type="match status" value="1"/>
</dbReference>
<evidence type="ECO:0000259" key="2">
    <source>
        <dbReference type="Pfam" id="PF04471"/>
    </source>
</evidence>
<dbReference type="InterPro" id="IPR011856">
    <property type="entry name" value="tRNA_endonuc-like_dom_sf"/>
</dbReference>
<feature type="domain" description="Restriction endonuclease type IV Mrr" evidence="2">
    <location>
        <begin position="402"/>
        <end position="529"/>
    </location>
</feature>
<gene>
    <name evidence="3" type="ORF">JQS43_21210</name>
</gene>
<name>A0A895Y9M2_9ACTN</name>
<dbReference type="GO" id="GO:0003677">
    <property type="term" value="F:DNA binding"/>
    <property type="evidence" value="ECO:0007669"/>
    <property type="project" value="InterPro"/>
</dbReference>
<dbReference type="RefSeq" id="WP_239676147.1">
    <property type="nucleotide sequence ID" value="NZ_CP070499.1"/>
</dbReference>
<feature type="coiled-coil region" evidence="1">
    <location>
        <begin position="95"/>
        <end position="122"/>
    </location>
</feature>
<evidence type="ECO:0000313" key="4">
    <source>
        <dbReference type="Proteomes" id="UP000662857"/>
    </source>
</evidence>
<sequence length="546" mass="62502">MPEFEIEINEGEDRDDLAELCGMYWTTSEDGSFTYTVEALAKRFGEPSHRISRLVSKSCFARSTSRRCSECNQGFVYKSRSEWNSSTRHVSGRCRTCIQAEEQRLRKERERANAEMRNQVLQLVTVVDDESEIYAEDLDMSAAFVLAALLEDAEEISQGITTPVCDRTDRLTPTPNYDHKLLRDVSSLGLVKIHPSSSLDAFVWEEDRTLGEAYHPARASFYLCGSGSLASRADAYLKNFAQTLSRTSWPDRWVDRFSAFWFDVATAECEAYLVYLLRQHGLNFTPGQKTDEVLRRALKWYSIGQVYYFIWRAAKDSTAYRARERVSAKQAANSAVTRISTDIERAYANGWQVSTFRRDSRLPLSTLSHILFRRALELDDPMSYSPAGLPMRRAGLELAWENIDSRVFEQLIFQLVAETDGYENVEWLMHTNAPDHGRDVSAFRTRRDPLSGHSSQRVAIQCKHWLTRPIRDVDVNSAIVSISHWDSPPFDVLVIATSGRFTADAVSWIERHNSGGGRPSVEMWNDARLELLLNERLHLVRAYELR</sequence>
<protein>
    <submittedName>
        <fullName evidence="3">Restriction endonuclease</fullName>
    </submittedName>
</protein>
<evidence type="ECO:0000256" key="1">
    <source>
        <dbReference type="SAM" id="Coils"/>
    </source>
</evidence>
<dbReference type="SUPFAM" id="SSF52980">
    <property type="entry name" value="Restriction endonuclease-like"/>
    <property type="match status" value="1"/>
</dbReference>
<evidence type="ECO:0000313" key="3">
    <source>
        <dbReference type="EMBL" id="QSB14031.1"/>
    </source>
</evidence>
<dbReference type="InterPro" id="IPR011335">
    <property type="entry name" value="Restrct_endonuc-II-like"/>
</dbReference>
<dbReference type="Proteomes" id="UP000662857">
    <property type="component" value="Chromosome"/>
</dbReference>
<dbReference type="InterPro" id="IPR007560">
    <property type="entry name" value="Restrct_endonuc_IV_Mrr"/>
</dbReference>
<accession>A0A895Y9M2</accession>
<dbReference type="KEGG" id="nhy:JQS43_21210"/>
<dbReference type="AlphaFoldDB" id="A0A895Y9M2"/>
<dbReference type="GO" id="GO:0004519">
    <property type="term" value="F:endonuclease activity"/>
    <property type="evidence" value="ECO:0007669"/>
    <property type="project" value="UniProtKB-KW"/>
</dbReference>
<proteinExistence type="predicted"/>
<keyword evidence="1" id="KW-0175">Coiled coil</keyword>
<reference evidence="3" key="1">
    <citation type="submission" date="2021-02" db="EMBL/GenBank/DDBJ databases">
        <title>Natrosporangium hydrolyticum gen. nov., sp. nov, a haloalkaliphilic actinobacterium from a soda solonchak soil.</title>
        <authorList>
            <person name="Sorokin D.Y."/>
            <person name="Khijniak T.V."/>
            <person name="Zakharycheva A.P."/>
            <person name="Boueva O.V."/>
            <person name="Ariskina E.V."/>
            <person name="Hahnke R.L."/>
            <person name="Bunk B."/>
            <person name="Sproer C."/>
            <person name="Schumann P."/>
            <person name="Evtushenko L.I."/>
            <person name="Kublanov I.V."/>
        </authorList>
    </citation>
    <scope>NUCLEOTIDE SEQUENCE</scope>
    <source>
        <strain evidence="3">DSM 106523</strain>
    </source>
</reference>
<keyword evidence="4" id="KW-1185">Reference proteome</keyword>
<dbReference type="GO" id="GO:0009307">
    <property type="term" value="P:DNA restriction-modification system"/>
    <property type="evidence" value="ECO:0007669"/>
    <property type="project" value="InterPro"/>
</dbReference>
<keyword evidence="3" id="KW-0255">Endonuclease</keyword>
<keyword evidence="3" id="KW-0540">Nuclease</keyword>
<dbReference type="Gene3D" id="3.40.1350.10">
    <property type="match status" value="1"/>
</dbReference>
<dbReference type="EMBL" id="CP070499">
    <property type="protein sequence ID" value="QSB14031.1"/>
    <property type="molecule type" value="Genomic_DNA"/>
</dbReference>
<organism evidence="3 4">
    <name type="scientific">Natronosporangium hydrolyticum</name>
    <dbReference type="NCBI Taxonomy" id="2811111"/>
    <lineage>
        <taxon>Bacteria</taxon>
        <taxon>Bacillati</taxon>
        <taxon>Actinomycetota</taxon>
        <taxon>Actinomycetes</taxon>
        <taxon>Micromonosporales</taxon>
        <taxon>Micromonosporaceae</taxon>
        <taxon>Natronosporangium</taxon>
    </lineage>
</organism>